<dbReference type="Pfam" id="PF00271">
    <property type="entry name" value="Helicase_C"/>
    <property type="match status" value="1"/>
</dbReference>
<evidence type="ECO:0000259" key="8">
    <source>
        <dbReference type="PROSITE" id="PS51192"/>
    </source>
</evidence>
<dbReference type="Gene3D" id="3.40.50.300">
    <property type="entry name" value="P-loop containing nucleotide triphosphate hydrolases"/>
    <property type="match status" value="2"/>
</dbReference>
<dbReference type="PROSITE" id="PS51194">
    <property type="entry name" value="HELICASE_CTER"/>
    <property type="match status" value="1"/>
</dbReference>
<dbReference type="PANTHER" id="PTHR18934">
    <property type="entry name" value="ATP-DEPENDENT RNA HELICASE"/>
    <property type="match status" value="1"/>
</dbReference>
<feature type="domain" description="Nudix hydrolase" evidence="10">
    <location>
        <begin position="52"/>
        <end position="221"/>
    </location>
</feature>
<sequence>MPRGVVCRFWLRGQCGKGADCKFDHVQALGPPPASLTPAAYHSKRLLPIDEAGFKAAGVLLCRIIAGKPQVLLGKDSLAGYKLALLGGMREVAEDRAEGSLDTALREFHEETAGQLEPGKSPERGWLAHALSSSLVLWVCGLQSNSKYALYLVDATSDESGVPASVDSVCTRFVSHRTSAAWQRLPHTSREMNELVWVPLDEMWVLAAHVRTMHPFLRAVARFNAYKQTMSPDLQQITLACHGTQLAKSANSIARNGPDFSKVGSANGHAYGRGFYMAHSSTPQMARGYAGNSGAICVCSALVGKQKNQGLSSEDDAGSLLQEGYDSVLRGGLMVLFHPDAVIVTHIIYLGPDDSQEVKVTEQMLQLAADREVADQKRMMELEELRAHLCMVTVFTDAADAYLAQLRGASVDLAEIQSLFHHELTQFERKLPTYARKQDFLKLLHVNQGIVLKGGTGIGKSVTTPQWAWDHHLRSTPGQKPVAVLVPRRAIAEGLSKFVAKERGAVLGGEVGIGIGGAACFSRESKIVFMTYGFFKAISSADEHFSKWGCIILDEAHERKADADGLLPVLGRACAARKELKLVVMSATIEPQVFKDILEANGLAGGCDIIKVPGVTFPVTDVWWTAQPWLPKADGAIESLALETIRIYLLEKTGNVLVFMSTVAEVTALVDKVATQMQHDQQCCVRPMYAKLDADGKEEVTAFGGPQNKGKRLICVSTNVAEAGVTIPGITAVIETGWQMEQQYDPNMRISSIALTRISKASQQQRRGRAGRTAPGKCYTLYSKDVYESDFPEYGTAEVLKSNLDSFLLSMLDNGIDPRHEAELLDGEQIRASLEQSQQHLRKHKAIEEDASSGRISITKKGRMLNSLCMSVELGISILAAHEYGCSAEEELPFAAPSGDMETYLNVYQAWAAAGKSTQWCKANGIKPAMLSDADDLLKKVHRALGKIPMPISGFEGGPSAQRTAAIMRSLAAGFFLQAAVASEPGNPKRPFWLMDGYAVNPTSADLDMGCALRNFTGAEHVIYLQRSMKRDGSPLLMCVSRVEPAWLEEAASFDPRTAEEMRQALQAVDRSTVHIPGSIPEVHQKMQGVILESRRAAVADLSREFPLAHIRRDKMGGLLPSPASHEQQALQGLQAAAPSDNLTTFGRGRAGSLMALARAVLMGSGLWVYGGFLRDYLVRGEDHGSMDLDLGLPVGMGMDPAMGMKEVAKHAVNLGMPFMRNQPGGPKVSTAFFRTADGTAEVEVQVVDTRAFAKEDGRVDFDVNNLKFVQGVGLAVKDQGGAHAQGKDLNAILQNCRRKRLLVLKSPAEVAHRIQKMQQKHWDVTYP</sequence>
<dbReference type="PROSITE" id="PS51462">
    <property type="entry name" value="NUDIX"/>
    <property type="match status" value="1"/>
</dbReference>
<dbReference type="GO" id="GO:0003723">
    <property type="term" value="F:RNA binding"/>
    <property type="evidence" value="ECO:0007669"/>
    <property type="project" value="TreeGrafter"/>
</dbReference>
<dbReference type="Pfam" id="PF00642">
    <property type="entry name" value="zf-CCCH"/>
    <property type="match status" value="1"/>
</dbReference>
<protein>
    <submittedName>
        <fullName evidence="11">Uncharacterized protein</fullName>
    </submittedName>
</protein>
<comment type="similarity">
    <text evidence="1">Belongs to the DEAD box helicase family. DEAH subfamily.</text>
</comment>
<dbReference type="Proteomes" id="UP001465755">
    <property type="component" value="Unassembled WGS sequence"/>
</dbReference>
<dbReference type="InterPro" id="IPR011545">
    <property type="entry name" value="DEAD/DEAH_box_helicase_dom"/>
</dbReference>
<dbReference type="PROSITE" id="PS51192">
    <property type="entry name" value="HELICASE_ATP_BIND_1"/>
    <property type="match status" value="1"/>
</dbReference>
<keyword evidence="3" id="KW-0378">Hydrolase</keyword>
<evidence type="ECO:0000256" key="4">
    <source>
        <dbReference type="ARBA" id="ARBA00022806"/>
    </source>
</evidence>
<dbReference type="InterPro" id="IPR015797">
    <property type="entry name" value="NUDIX_hydrolase-like_dom_sf"/>
</dbReference>
<dbReference type="EMBL" id="JALJOQ010000106">
    <property type="protein sequence ID" value="KAK9797437.1"/>
    <property type="molecule type" value="Genomic_DNA"/>
</dbReference>
<dbReference type="InterPro" id="IPR000086">
    <property type="entry name" value="NUDIX_hydrolase_dom"/>
</dbReference>
<dbReference type="CDD" id="cd18791">
    <property type="entry name" value="SF2_C_RHA"/>
    <property type="match status" value="1"/>
</dbReference>
<keyword evidence="2" id="KW-0547">Nucleotide-binding</keyword>
<dbReference type="InterPro" id="IPR014001">
    <property type="entry name" value="Helicase_ATP-bd"/>
</dbReference>
<evidence type="ECO:0000256" key="6">
    <source>
        <dbReference type="PROSITE-ProRule" id="PRU00723"/>
    </source>
</evidence>
<comment type="caution">
    <text evidence="11">The sequence shown here is derived from an EMBL/GenBank/DDBJ whole genome shotgun (WGS) entry which is preliminary data.</text>
</comment>
<keyword evidence="4" id="KW-0347">Helicase</keyword>
<dbReference type="Pfam" id="PF00270">
    <property type="entry name" value="DEAD"/>
    <property type="match status" value="1"/>
</dbReference>
<evidence type="ECO:0000256" key="3">
    <source>
        <dbReference type="ARBA" id="ARBA00022801"/>
    </source>
</evidence>
<organism evidence="11 12">
    <name type="scientific">Symbiochloris irregularis</name>
    <dbReference type="NCBI Taxonomy" id="706552"/>
    <lineage>
        <taxon>Eukaryota</taxon>
        <taxon>Viridiplantae</taxon>
        <taxon>Chlorophyta</taxon>
        <taxon>core chlorophytes</taxon>
        <taxon>Trebouxiophyceae</taxon>
        <taxon>Trebouxiales</taxon>
        <taxon>Trebouxiaceae</taxon>
        <taxon>Symbiochloris</taxon>
    </lineage>
</organism>
<evidence type="ECO:0000256" key="1">
    <source>
        <dbReference type="ARBA" id="ARBA00008792"/>
    </source>
</evidence>
<dbReference type="PROSITE" id="PS50103">
    <property type="entry name" value="ZF_C3H1"/>
    <property type="match status" value="1"/>
</dbReference>
<gene>
    <name evidence="11" type="ORF">WJX73_004192</name>
</gene>
<dbReference type="GO" id="GO:0004386">
    <property type="term" value="F:helicase activity"/>
    <property type="evidence" value="ECO:0007669"/>
    <property type="project" value="UniProtKB-KW"/>
</dbReference>
<dbReference type="PROSITE" id="PS00690">
    <property type="entry name" value="DEAH_ATP_HELICASE"/>
    <property type="match status" value="1"/>
</dbReference>
<evidence type="ECO:0000259" key="10">
    <source>
        <dbReference type="PROSITE" id="PS51462"/>
    </source>
</evidence>
<feature type="domain" description="C3H1-type" evidence="7">
    <location>
        <begin position="1"/>
        <end position="28"/>
    </location>
</feature>
<dbReference type="InterPro" id="IPR002464">
    <property type="entry name" value="DNA/RNA_helicase_DEAH_CS"/>
</dbReference>
<dbReference type="InterPro" id="IPR001650">
    <property type="entry name" value="Helicase_C-like"/>
</dbReference>
<dbReference type="SMART" id="SM00490">
    <property type="entry name" value="HELICc"/>
    <property type="match status" value="1"/>
</dbReference>
<evidence type="ECO:0000256" key="2">
    <source>
        <dbReference type="ARBA" id="ARBA00022741"/>
    </source>
</evidence>
<dbReference type="GO" id="GO:0005524">
    <property type="term" value="F:ATP binding"/>
    <property type="evidence" value="ECO:0007669"/>
    <property type="project" value="UniProtKB-KW"/>
</dbReference>
<keyword evidence="6" id="KW-0862">Zinc</keyword>
<dbReference type="Gene3D" id="4.10.1000.10">
    <property type="entry name" value="Zinc finger, CCCH-type"/>
    <property type="match status" value="1"/>
</dbReference>
<feature type="zinc finger region" description="C3H1-type" evidence="6">
    <location>
        <begin position="1"/>
        <end position="28"/>
    </location>
</feature>
<feature type="domain" description="Helicase C-terminal" evidence="9">
    <location>
        <begin position="641"/>
        <end position="815"/>
    </location>
</feature>
<dbReference type="GO" id="GO:0016787">
    <property type="term" value="F:hydrolase activity"/>
    <property type="evidence" value="ECO:0007669"/>
    <property type="project" value="UniProtKB-KW"/>
</dbReference>
<dbReference type="Gene3D" id="3.90.228.10">
    <property type="match status" value="1"/>
</dbReference>
<keyword evidence="6" id="KW-0863">Zinc-finger</keyword>
<dbReference type="SMART" id="SM00487">
    <property type="entry name" value="DEXDc"/>
    <property type="match status" value="1"/>
</dbReference>
<evidence type="ECO:0000256" key="5">
    <source>
        <dbReference type="ARBA" id="ARBA00022840"/>
    </source>
</evidence>
<reference evidence="11 12" key="1">
    <citation type="journal article" date="2024" name="Nat. Commun.">
        <title>Phylogenomics reveals the evolutionary origins of lichenization in chlorophyte algae.</title>
        <authorList>
            <person name="Puginier C."/>
            <person name="Libourel C."/>
            <person name="Otte J."/>
            <person name="Skaloud P."/>
            <person name="Haon M."/>
            <person name="Grisel S."/>
            <person name="Petersen M."/>
            <person name="Berrin J.G."/>
            <person name="Delaux P.M."/>
            <person name="Dal Grande F."/>
            <person name="Keller J."/>
        </authorList>
    </citation>
    <scope>NUCLEOTIDE SEQUENCE [LARGE SCALE GENOMIC DNA]</scope>
    <source>
        <strain evidence="11 12">SAG 2036</strain>
    </source>
</reference>
<dbReference type="Gene3D" id="3.90.79.10">
    <property type="entry name" value="Nucleoside Triphosphate Pyrophosphohydrolase"/>
    <property type="match status" value="1"/>
</dbReference>
<evidence type="ECO:0000259" key="9">
    <source>
        <dbReference type="PROSITE" id="PS51194"/>
    </source>
</evidence>
<evidence type="ECO:0000259" key="7">
    <source>
        <dbReference type="PROSITE" id="PS50103"/>
    </source>
</evidence>
<feature type="domain" description="Helicase ATP-binding" evidence="8">
    <location>
        <begin position="441"/>
        <end position="607"/>
    </location>
</feature>
<dbReference type="InterPro" id="IPR000571">
    <property type="entry name" value="Znf_CCCH"/>
</dbReference>
<keyword evidence="12" id="KW-1185">Reference proteome</keyword>
<keyword evidence="6" id="KW-0479">Metal-binding</keyword>
<evidence type="ECO:0000313" key="12">
    <source>
        <dbReference type="Proteomes" id="UP001465755"/>
    </source>
</evidence>
<keyword evidence="5" id="KW-0067">ATP-binding</keyword>
<dbReference type="SUPFAM" id="SSF56399">
    <property type="entry name" value="ADP-ribosylation"/>
    <property type="match status" value="1"/>
</dbReference>
<proteinExistence type="inferred from homology"/>
<dbReference type="GO" id="GO:0008270">
    <property type="term" value="F:zinc ion binding"/>
    <property type="evidence" value="ECO:0007669"/>
    <property type="project" value="UniProtKB-KW"/>
</dbReference>
<dbReference type="SMART" id="SM00356">
    <property type="entry name" value="ZnF_C3H1"/>
    <property type="match status" value="1"/>
</dbReference>
<evidence type="ECO:0000313" key="11">
    <source>
        <dbReference type="EMBL" id="KAK9797437.1"/>
    </source>
</evidence>
<dbReference type="PANTHER" id="PTHR18934:SF99">
    <property type="entry name" value="ATP-DEPENDENT RNA HELICASE DHX37-RELATED"/>
    <property type="match status" value="1"/>
</dbReference>
<name>A0AAW1NWQ5_9CHLO</name>
<accession>A0AAW1NWQ5</accession>
<dbReference type="SUPFAM" id="SSF52540">
    <property type="entry name" value="P-loop containing nucleoside triphosphate hydrolases"/>
    <property type="match status" value="1"/>
</dbReference>
<dbReference type="SUPFAM" id="SSF55811">
    <property type="entry name" value="Nudix"/>
    <property type="match status" value="1"/>
</dbReference>
<dbReference type="InterPro" id="IPR027417">
    <property type="entry name" value="P-loop_NTPase"/>
</dbReference>